<dbReference type="GO" id="GO:0008811">
    <property type="term" value="F:chloramphenicol O-acetyltransferase activity"/>
    <property type="evidence" value="ECO:0007669"/>
    <property type="project" value="InterPro"/>
</dbReference>
<comment type="caution">
    <text evidence="1">The sequence shown here is derived from an EMBL/GenBank/DDBJ whole genome shotgun (WGS) entry which is preliminary data.</text>
</comment>
<gene>
    <name evidence="1" type="ORF">HDF08_002936</name>
</gene>
<dbReference type="EMBL" id="JACCCU010000002">
    <property type="protein sequence ID" value="NYF90834.1"/>
    <property type="molecule type" value="Genomic_DNA"/>
</dbReference>
<dbReference type="InterPro" id="IPR023213">
    <property type="entry name" value="CAT-like_dom_sf"/>
</dbReference>
<proteinExistence type="predicted"/>
<evidence type="ECO:0000313" key="1">
    <source>
        <dbReference type="EMBL" id="NYF90834.1"/>
    </source>
</evidence>
<reference evidence="1 2" key="1">
    <citation type="submission" date="2020-07" db="EMBL/GenBank/DDBJ databases">
        <title>Genomic Encyclopedia of Type Strains, Phase IV (KMG-V): Genome sequencing to study the core and pangenomes of soil and plant-associated prokaryotes.</title>
        <authorList>
            <person name="Whitman W."/>
        </authorList>
    </citation>
    <scope>NUCLEOTIDE SEQUENCE [LARGE SCALE GENOMIC DNA]</scope>
    <source>
        <strain evidence="1 2">M8UP22</strain>
    </source>
</reference>
<dbReference type="AlphaFoldDB" id="A0A852VK68"/>
<dbReference type="Pfam" id="PF00302">
    <property type="entry name" value="CAT"/>
    <property type="match status" value="1"/>
</dbReference>
<name>A0A852VK68_9BACT</name>
<dbReference type="InterPro" id="IPR001707">
    <property type="entry name" value="Cmp_AcTrfase"/>
</dbReference>
<evidence type="ECO:0000313" key="2">
    <source>
        <dbReference type="Proteomes" id="UP000564385"/>
    </source>
</evidence>
<dbReference type="SUPFAM" id="SSF52777">
    <property type="entry name" value="CoA-dependent acyltransferases"/>
    <property type="match status" value="1"/>
</dbReference>
<protein>
    <submittedName>
        <fullName evidence="1">Chloramphenicol O-acetyltransferase</fullName>
    </submittedName>
</protein>
<accession>A0A852VK68</accession>
<dbReference type="Proteomes" id="UP000564385">
    <property type="component" value="Unassembled WGS sequence"/>
</dbReference>
<sequence>MPVSIHVHHALADGLHVAQFVEKFQYCLDAPVDRENG</sequence>
<organism evidence="1 2">
    <name type="scientific">Tunturiibacter lichenicola</name>
    <dbReference type="NCBI Taxonomy" id="2051959"/>
    <lineage>
        <taxon>Bacteria</taxon>
        <taxon>Pseudomonadati</taxon>
        <taxon>Acidobacteriota</taxon>
        <taxon>Terriglobia</taxon>
        <taxon>Terriglobales</taxon>
        <taxon>Acidobacteriaceae</taxon>
        <taxon>Tunturiibacter</taxon>
    </lineage>
</organism>
<dbReference type="Gene3D" id="3.30.559.10">
    <property type="entry name" value="Chloramphenicol acetyltransferase-like domain"/>
    <property type="match status" value="1"/>
</dbReference>